<protein>
    <recommendedName>
        <fullName evidence="8">Helicase ATP-binding domain-containing protein</fullName>
    </recommendedName>
</protein>
<dbReference type="CDD" id="cd18795">
    <property type="entry name" value="SF2_C_Ski2"/>
    <property type="match status" value="1"/>
</dbReference>
<dbReference type="SMART" id="SM00487">
    <property type="entry name" value="DEXDc"/>
    <property type="match status" value="1"/>
</dbReference>
<reference evidence="7" key="1">
    <citation type="journal article" date="2020" name="Nature">
        <title>Giant virus diversity and host interactions through global metagenomics.</title>
        <authorList>
            <person name="Schulz F."/>
            <person name="Roux S."/>
            <person name="Paez-Espino D."/>
            <person name="Jungbluth S."/>
            <person name="Walsh D.A."/>
            <person name="Denef V.J."/>
            <person name="McMahon K.D."/>
            <person name="Konstantinidis K.T."/>
            <person name="Eloe-Fadrosh E.A."/>
            <person name="Kyrpides N.C."/>
            <person name="Woyke T."/>
        </authorList>
    </citation>
    <scope>NUCLEOTIDE SEQUENCE</scope>
    <source>
        <strain evidence="7">GVMAG-M-3300021425-14</strain>
    </source>
</reference>
<evidence type="ECO:0000259" key="5">
    <source>
        <dbReference type="PROSITE" id="PS51192"/>
    </source>
</evidence>
<dbReference type="GO" id="GO:0070478">
    <property type="term" value="P:nuclear-transcribed mRNA catabolic process, 3'-5' exonucleolytic nonsense-mediated decay"/>
    <property type="evidence" value="ECO:0007669"/>
    <property type="project" value="TreeGrafter"/>
</dbReference>
<dbReference type="InterPro" id="IPR014001">
    <property type="entry name" value="Helicase_ATP-bd"/>
</dbReference>
<keyword evidence="1" id="KW-0547">Nucleotide-binding</keyword>
<evidence type="ECO:0000256" key="1">
    <source>
        <dbReference type="ARBA" id="ARBA00022741"/>
    </source>
</evidence>
<evidence type="ECO:0000259" key="6">
    <source>
        <dbReference type="PROSITE" id="PS51194"/>
    </source>
</evidence>
<organism evidence="7">
    <name type="scientific">viral metagenome</name>
    <dbReference type="NCBI Taxonomy" id="1070528"/>
    <lineage>
        <taxon>unclassified sequences</taxon>
        <taxon>metagenomes</taxon>
        <taxon>organismal metagenomes</taxon>
    </lineage>
</organism>
<evidence type="ECO:0000256" key="4">
    <source>
        <dbReference type="ARBA" id="ARBA00022840"/>
    </source>
</evidence>
<accession>A0A6C0CP79</accession>
<keyword evidence="4" id="KW-0067">ATP-binding</keyword>
<evidence type="ECO:0000256" key="3">
    <source>
        <dbReference type="ARBA" id="ARBA00022806"/>
    </source>
</evidence>
<dbReference type="InterPro" id="IPR012961">
    <property type="entry name" value="Ski2/MTR4_C"/>
</dbReference>
<dbReference type="GO" id="GO:0055087">
    <property type="term" value="C:Ski complex"/>
    <property type="evidence" value="ECO:0007669"/>
    <property type="project" value="TreeGrafter"/>
</dbReference>
<evidence type="ECO:0000313" key="7">
    <source>
        <dbReference type="EMBL" id="QHT05922.1"/>
    </source>
</evidence>
<dbReference type="Pfam" id="PF00271">
    <property type="entry name" value="Helicase_C"/>
    <property type="match status" value="1"/>
</dbReference>
<keyword evidence="2" id="KW-0378">Hydrolase</keyword>
<proteinExistence type="predicted"/>
<evidence type="ECO:0008006" key="8">
    <source>
        <dbReference type="Google" id="ProtNLM"/>
    </source>
</evidence>
<dbReference type="Gene3D" id="1.10.3380.30">
    <property type="match status" value="1"/>
</dbReference>
<feature type="domain" description="Helicase C-terminal" evidence="6">
    <location>
        <begin position="318"/>
        <end position="483"/>
    </location>
</feature>
<dbReference type="GO" id="GO:0003676">
    <property type="term" value="F:nucleic acid binding"/>
    <property type="evidence" value="ECO:0007669"/>
    <property type="project" value="InterPro"/>
</dbReference>
<dbReference type="InterPro" id="IPR050699">
    <property type="entry name" value="RNA-DNA_Helicase"/>
</dbReference>
<name>A0A6C0CP79_9ZZZZ</name>
<feature type="domain" description="Helicase ATP-binding" evidence="5">
    <location>
        <begin position="22"/>
        <end position="195"/>
    </location>
</feature>
<sequence>MEYQQYYKQFPFELSTWQKESITNLINGKNSIVSAPTGSGKTLPAEFGIKYFTDMGKKVVYTSPIKALSNEKYNDFSNKYPNISFGLITGDNNINSHADVLFMTQEIFRNTLFRMESKKDTIKNIKLDFEMDIENELGLLCMDEIHWINDKFRGTAWQDSLIKLPTSVTLLGLSATVDKPERFAKKIGNLTRKETLLSIHTKRIVPLQHNIFLTFPNKYLKKLDKPMIKIVDKFHNKGVMIKSEGTSFDENNLSEANKILNYLYLNKIFVNKYFVLNEMVKYLVENDKLPALCFIFSRKKCDEYATKIQVPLFEKDSSIPHKIAKEAKQILINKVPNWKEYVEMEEYKTMIKLLEKGIAVHHGGIIQVLREIVEILFAKKYIKLLFSTETLAIGMNMPTRSTIFTSLSKFDGNGMRFLTPPEYTQAAGRGGRRGKDTHSDAYHLINLFHCDKTGMNAQAYSQILSGKSQIINYDYPIDYDIILRLYSQNNTDIESFIKKSFVWEEIEKHCEYLKKEYNNTKLEDEKIYINNKIQQQLEYIPGEIKKLTTILQHNNYIDNENKLTLKGKLASQLNEVNNLVFAELLIENIFEDLDAINIVILLSCFTHVKLLDENSIQCKEEIELPGERYHKIISRLRKIEEKLNKYEDIELFERTLNNKEKYFIHYNLANTIYYWCISENPQQCYECYDYMKDYGLSTGDFIKSIIKICNISKELEKVCEIMENMALLEKLKKIPELILKSIATNQTIYS</sequence>
<dbReference type="InterPro" id="IPR027417">
    <property type="entry name" value="P-loop_NTPase"/>
</dbReference>
<dbReference type="GO" id="GO:0004386">
    <property type="term" value="F:helicase activity"/>
    <property type="evidence" value="ECO:0007669"/>
    <property type="project" value="UniProtKB-KW"/>
</dbReference>
<dbReference type="SMART" id="SM00490">
    <property type="entry name" value="HELICc"/>
    <property type="match status" value="1"/>
</dbReference>
<dbReference type="GO" id="GO:0005524">
    <property type="term" value="F:ATP binding"/>
    <property type="evidence" value="ECO:0007669"/>
    <property type="project" value="UniProtKB-KW"/>
</dbReference>
<dbReference type="InterPro" id="IPR011545">
    <property type="entry name" value="DEAD/DEAH_box_helicase_dom"/>
</dbReference>
<dbReference type="PANTHER" id="PTHR12131">
    <property type="entry name" value="ATP-DEPENDENT RNA AND DNA HELICASE"/>
    <property type="match status" value="1"/>
</dbReference>
<dbReference type="SUPFAM" id="SSF52540">
    <property type="entry name" value="P-loop containing nucleoside triphosphate hydrolases"/>
    <property type="match status" value="1"/>
</dbReference>
<dbReference type="EMBL" id="MN739461">
    <property type="protein sequence ID" value="QHT05922.1"/>
    <property type="molecule type" value="Genomic_DNA"/>
</dbReference>
<dbReference type="PROSITE" id="PS51194">
    <property type="entry name" value="HELICASE_CTER"/>
    <property type="match status" value="1"/>
</dbReference>
<dbReference type="PROSITE" id="PS51192">
    <property type="entry name" value="HELICASE_ATP_BIND_1"/>
    <property type="match status" value="1"/>
</dbReference>
<dbReference type="AlphaFoldDB" id="A0A6C0CP79"/>
<evidence type="ECO:0000256" key="2">
    <source>
        <dbReference type="ARBA" id="ARBA00022801"/>
    </source>
</evidence>
<dbReference type="SMART" id="SM01142">
    <property type="entry name" value="DSHCT"/>
    <property type="match status" value="1"/>
</dbReference>
<dbReference type="Pfam" id="PF08148">
    <property type="entry name" value="DSHCT"/>
    <property type="match status" value="1"/>
</dbReference>
<dbReference type="Pfam" id="PF00270">
    <property type="entry name" value="DEAD"/>
    <property type="match status" value="1"/>
</dbReference>
<dbReference type="InterPro" id="IPR001650">
    <property type="entry name" value="Helicase_C-like"/>
</dbReference>
<dbReference type="GO" id="GO:0016787">
    <property type="term" value="F:hydrolase activity"/>
    <property type="evidence" value="ECO:0007669"/>
    <property type="project" value="UniProtKB-KW"/>
</dbReference>
<dbReference type="Gene3D" id="3.40.50.300">
    <property type="entry name" value="P-loop containing nucleotide triphosphate hydrolases"/>
    <property type="match status" value="2"/>
</dbReference>
<dbReference type="PANTHER" id="PTHR12131:SF1">
    <property type="entry name" value="ATP-DEPENDENT RNA HELICASE SUPV3L1, MITOCHONDRIAL-RELATED"/>
    <property type="match status" value="1"/>
</dbReference>
<keyword evidence="3" id="KW-0347">Helicase</keyword>